<sequence length="96" mass="11257">MKVKIVCPQCSAKLKIGLVELILHTKVIDPNSGYLLKRTGKRHLMNNDTRIYLECSNVQCDFWADDEDEPLYKQYFYLFDLVNQNHIDMFSKDVQG</sequence>
<proteinExistence type="predicted"/>
<name>A0A1P8ENB2_9GAMM</name>
<evidence type="ECO:0000313" key="2">
    <source>
        <dbReference type="Proteomes" id="UP000185674"/>
    </source>
</evidence>
<protein>
    <submittedName>
        <fullName evidence="1">Uncharacterized protein</fullName>
    </submittedName>
</protein>
<geneLocation type="plasmid" evidence="2">
    <name>pgfj2</name>
</geneLocation>
<dbReference type="AlphaFoldDB" id="A0A1P8ENB2"/>
<keyword evidence="1" id="KW-0614">Plasmid</keyword>
<organism evidence="1 2">
    <name type="scientific">Acinetobacter soli</name>
    <dbReference type="NCBI Taxonomy" id="487316"/>
    <lineage>
        <taxon>Bacteria</taxon>
        <taxon>Pseudomonadati</taxon>
        <taxon>Pseudomonadota</taxon>
        <taxon>Gammaproteobacteria</taxon>
        <taxon>Moraxellales</taxon>
        <taxon>Moraxellaceae</taxon>
        <taxon>Acinetobacter</taxon>
    </lineage>
</organism>
<dbReference type="KEGG" id="asol:BEN76_16685"/>
<gene>
    <name evidence="1" type="ORF">BEN76_16685</name>
</gene>
<evidence type="ECO:0000313" key="1">
    <source>
        <dbReference type="EMBL" id="APV37687.1"/>
    </source>
</evidence>
<accession>A0A1P8ENB2</accession>
<dbReference type="Proteomes" id="UP000185674">
    <property type="component" value="Plasmid pGFJ2"/>
</dbReference>
<dbReference type="RefSeq" id="WP_076033695.1">
    <property type="nucleotide sequence ID" value="NZ_CP016898.1"/>
</dbReference>
<dbReference type="EMBL" id="CP016898">
    <property type="protein sequence ID" value="APV37687.1"/>
    <property type="molecule type" value="Genomic_DNA"/>
</dbReference>
<reference evidence="1 2" key="1">
    <citation type="submission" date="2016-08" db="EMBL/GenBank/DDBJ databases">
        <title>Complete genome sequence of Acinetobacter baylyi strain GFJ2.</title>
        <authorList>
            <person name="Tabata M."/>
            <person name="Kuboki S."/>
            <person name="Gibu N."/>
            <person name="Kinouchi Y."/>
            <person name="Vangnai A."/>
            <person name="Kasai D."/>
            <person name="Fukuda M."/>
        </authorList>
    </citation>
    <scope>NUCLEOTIDE SEQUENCE [LARGE SCALE GENOMIC DNA]</scope>
    <source>
        <strain evidence="1 2">GFJ2</strain>
        <plasmid evidence="2">Plasmid pgfj2</plasmid>
    </source>
</reference>